<dbReference type="Pfam" id="PF13581">
    <property type="entry name" value="HATPase_c_2"/>
    <property type="match status" value="1"/>
</dbReference>
<dbReference type="GO" id="GO:0004674">
    <property type="term" value="F:protein serine/threonine kinase activity"/>
    <property type="evidence" value="ECO:0007669"/>
    <property type="project" value="UniProtKB-KW"/>
</dbReference>
<evidence type="ECO:0000256" key="2">
    <source>
        <dbReference type="SAM" id="MobiDB-lite"/>
    </source>
</evidence>
<comment type="caution">
    <text evidence="4">The sequence shown here is derived from an EMBL/GenBank/DDBJ whole genome shotgun (WGS) entry which is preliminary data.</text>
</comment>
<feature type="region of interest" description="Disordered" evidence="2">
    <location>
        <begin position="1"/>
        <end position="22"/>
    </location>
</feature>
<dbReference type="Gene3D" id="3.30.565.10">
    <property type="entry name" value="Histidine kinase-like ATPase, C-terminal domain"/>
    <property type="match status" value="1"/>
</dbReference>
<dbReference type="InterPro" id="IPR036890">
    <property type="entry name" value="HATPase_C_sf"/>
</dbReference>
<keyword evidence="1" id="KW-0723">Serine/threonine-protein kinase</keyword>
<dbReference type="PANTHER" id="PTHR35526">
    <property type="entry name" value="ANTI-SIGMA-F FACTOR RSBW-RELATED"/>
    <property type="match status" value="1"/>
</dbReference>
<organism evidence="4 5">
    <name type="scientific">Candidatus Segetimicrobium genomatis</name>
    <dbReference type="NCBI Taxonomy" id="2569760"/>
    <lineage>
        <taxon>Bacteria</taxon>
        <taxon>Bacillati</taxon>
        <taxon>Candidatus Sysuimicrobiota</taxon>
        <taxon>Candidatus Sysuimicrobiia</taxon>
        <taxon>Candidatus Sysuimicrobiales</taxon>
        <taxon>Candidatus Segetimicrobiaceae</taxon>
        <taxon>Candidatus Segetimicrobium</taxon>
    </lineage>
</organism>
<keyword evidence="1" id="KW-0418">Kinase</keyword>
<evidence type="ECO:0000256" key="1">
    <source>
        <dbReference type="ARBA" id="ARBA00022527"/>
    </source>
</evidence>
<dbReference type="CDD" id="cd16936">
    <property type="entry name" value="HATPase_RsbW-like"/>
    <property type="match status" value="1"/>
</dbReference>
<protein>
    <submittedName>
        <fullName evidence="4">Anti-sigma B factor RsbW</fullName>
    </submittedName>
</protein>
<feature type="domain" description="Histidine kinase/HSP90-like ATPase" evidence="3">
    <location>
        <begin position="35"/>
        <end position="153"/>
    </location>
</feature>
<reference evidence="4 5" key="1">
    <citation type="journal article" date="2019" name="Nat. Microbiol.">
        <title>Mediterranean grassland soil C-N compound turnover is dependent on rainfall and depth, and is mediated by genomically divergent microorganisms.</title>
        <authorList>
            <person name="Diamond S."/>
            <person name="Andeer P.F."/>
            <person name="Li Z."/>
            <person name="Crits-Christoph A."/>
            <person name="Burstein D."/>
            <person name="Anantharaman K."/>
            <person name="Lane K.R."/>
            <person name="Thomas B.C."/>
            <person name="Pan C."/>
            <person name="Northen T.R."/>
            <person name="Banfield J.F."/>
        </authorList>
    </citation>
    <scope>NUCLEOTIDE SEQUENCE [LARGE SCALE GENOMIC DNA]</scope>
    <source>
        <strain evidence="4">NP_7</strain>
    </source>
</reference>
<keyword evidence="1" id="KW-0808">Transferase</keyword>
<dbReference type="InterPro" id="IPR003594">
    <property type="entry name" value="HATPase_dom"/>
</dbReference>
<proteinExistence type="predicted"/>
<dbReference type="AlphaFoldDB" id="A0A537JD40"/>
<evidence type="ECO:0000259" key="3">
    <source>
        <dbReference type="Pfam" id="PF13581"/>
    </source>
</evidence>
<name>A0A537JD40_9BACT</name>
<dbReference type="PANTHER" id="PTHR35526:SF3">
    <property type="entry name" value="ANTI-SIGMA-F FACTOR RSBW"/>
    <property type="match status" value="1"/>
</dbReference>
<dbReference type="InterPro" id="IPR050267">
    <property type="entry name" value="Anti-sigma-factor_SerPK"/>
</dbReference>
<evidence type="ECO:0000313" key="4">
    <source>
        <dbReference type="EMBL" id="TMI81468.1"/>
    </source>
</evidence>
<sequence>MVARPGAQNAGEPGGVGLTGRRGARHAAEVVEVTIPPKPEFLTVARLTAATVAARQSFTYDEIEDLKIAVSEACTALLLAGTAGHPLALRFALDGDTLEVRIVTKGPGISLGAAGLRPKPRDEARLGVYLMQCLVDEVAVGRGEGGKAELRLVKRRQR</sequence>
<dbReference type="Proteomes" id="UP000320048">
    <property type="component" value="Unassembled WGS sequence"/>
</dbReference>
<gene>
    <name evidence="4" type="ORF">E6H04_06580</name>
</gene>
<evidence type="ECO:0000313" key="5">
    <source>
        <dbReference type="Proteomes" id="UP000320048"/>
    </source>
</evidence>
<dbReference type="EMBL" id="VBAO01000171">
    <property type="protein sequence ID" value="TMI81468.1"/>
    <property type="molecule type" value="Genomic_DNA"/>
</dbReference>
<accession>A0A537JD40</accession>